<evidence type="ECO:0000313" key="3">
    <source>
        <dbReference type="Proteomes" id="UP000221168"/>
    </source>
</evidence>
<organism evidence="2 3">
    <name type="scientific">Zhengella mangrovi</name>
    <dbReference type="NCBI Taxonomy" id="1982044"/>
    <lineage>
        <taxon>Bacteria</taxon>
        <taxon>Pseudomonadati</taxon>
        <taxon>Pseudomonadota</taxon>
        <taxon>Alphaproteobacteria</taxon>
        <taxon>Hyphomicrobiales</taxon>
        <taxon>Notoacmeibacteraceae</taxon>
        <taxon>Zhengella</taxon>
    </lineage>
</organism>
<dbReference type="Proteomes" id="UP000221168">
    <property type="component" value="Unassembled WGS sequence"/>
</dbReference>
<dbReference type="AlphaFoldDB" id="A0A2G1QNE2"/>
<name>A0A2G1QNE2_9HYPH</name>
<evidence type="ECO:0000256" key="1">
    <source>
        <dbReference type="SAM" id="MobiDB-lite"/>
    </source>
</evidence>
<protein>
    <submittedName>
        <fullName evidence="2">Uncharacterized protein</fullName>
    </submittedName>
</protein>
<accession>A0A2G1QNE2</accession>
<comment type="caution">
    <text evidence="2">The sequence shown here is derived from an EMBL/GenBank/DDBJ whole genome shotgun (WGS) entry which is preliminary data.</text>
</comment>
<feature type="region of interest" description="Disordered" evidence="1">
    <location>
        <begin position="12"/>
        <end position="38"/>
    </location>
</feature>
<dbReference type="EMBL" id="PDVP01000005">
    <property type="protein sequence ID" value="PHP66991.1"/>
    <property type="molecule type" value="Genomic_DNA"/>
</dbReference>
<reference evidence="2 3" key="1">
    <citation type="submission" date="2017-10" db="EMBL/GenBank/DDBJ databases">
        <title>Sedimentibacterium mangrovi gen. nov., sp. nov., a novel member of family Phyllobacteriacea isolated from mangrove sediment.</title>
        <authorList>
            <person name="Liao H."/>
            <person name="Tian Y."/>
        </authorList>
    </citation>
    <scope>NUCLEOTIDE SEQUENCE [LARGE SCALE GENOMIC DNA]</scope>
    <source>
        <strain evidence="2 3">X9-2-2</strain>
    </source>
</reference>
<evidence type="ECO:0000313" key="2">
    <source>
        <dbReference type="EMBL" id="PHP66991.1"/>
    </source>
</evidence>
<sequence length="136" mass="14702">MIVVKDRGILFDDGPAASADGEHRGNRRQPGTGADDMTAQSTLNEIIKRLAAIKDRLAETQGLYGHGGSLPAEHAEKASALDAKAKTVEAKLPEGEGSTWDAIAGEVERDVHALEQDFDHWVGYLDKHFADLRKKG</sequence>
<proteinExistence type="predicted"/>
<gene>
    <name evidence="2" type="ORF">CSC94_10560</name>
</gene>
<keyword evidence="3" id="KW-1185">Reference proteome</keyword>